<feature type="domain" description="TOG" evidence="8">
    <location>
        <begin position="303"/>
        <end position="545"/>
    </location>
</feature>
<reference evidence="10" key="1">
    <citation type="journal article" date="2015" name="BMC Genomics">
        <title>Draft genome of a commonly misdiagnosed multidrug resistant pathogen Candida auris.</title>
        <authorList>
            <person name="Chatterjee S."/>
            <person name="Alampalli S.V."/>
            <person name="Nageshan R.K."/>
            <person name="Chettiar S.T."/>
            <person name="Joshi S."/>
            <person name="Tatu U.S."/>
        </authorList>
    </citation>
    <scope>NUCLEOTIDE SEQUENCE [LARGE SCALE GENOMIC DNA]</scope>
    <source>
        <strain evidence="10">6684</strain>
    </source>
</reference>
<dbReference type="SUPFAM" id="SSF48371">
    <property type="entry name" value="ARM repeat"/>
    <property type="match status" value="1"/>
</dbReference>
<evidence type="ECO:0000256" key="1">
    <source>
        <dbReference type="ARBA" id="ARBA00004186"/>
    </source>
</evidence>
<dbReference type="VEuPathDB" id="FungiDB:CJJ09_000948"/>
<dbReference type="PANTHER" id="PTHR21567:SF9">
    <property type="entry name" value="CLIP-ASSOCIATING PROTEIN"/>
    <property type="match status" value="1"/>
</dbReference>
<dbReference type="GO" id="GO:0005815">
    <property type="term" value="C:microtubule organizing center"/>
    <property type="evidence" value="ECO:0007669"/>
    <property type="project" value="TreeGrafter"/>
</dbReference>
<dbReference type="VEuPathDB" id="FungiDB:B9J08_003158"/>
<evidence type="ECO:0000256" key="6">
    <source>
        <dbReference type="ARBA" id="ARBA00022776"/>
    </source>
</evidence>
<comment type="subcellular location">
    <subcellularLocation>
        <location evidence="1">Cytoplasm</location>
        <location evidence="1">Cytoskeleton</location>
        <location evidence="1">Spindle</location>
    </subcellularLocation>
</comment>
<dbReference type="InterPro" id="IPR034085">
    <property type="entry name" value="TOG"/>
</dbReference>
<keyword evidence="6" id="KW-0131">Cell cycle</keyword>
<dbReference type="InterPro" id="IPR011989">
    <property type="entry name" value="ARM-like"/>
</dbReference>
<dbReference type="SMART" id="SM01349">
    <property type="entry name" value="TOG"/>
    <property type="match status" value="1"/>
</dbReference>
<feature type="region of interest" description="Disordered" evidence="7">
    <location>
        <begin position="571"/>
        <end position="612"/>
    </location>
</feature>
<feature type="compositionally biased region" description="Basic and acidic residues" evidence="7">
    <location>
        <begin position="977"/>
        <end position="990"/>
    </location>
</feature>
<feature type="compositionally biased region" description="Basic and acidic residues" evidence="7">
    <location>
        <begin position="902"/>
        <end position="920"/>
    </location>
</feature>
<proteinExistence type="inferred from homology"/>
<evidence type="ECO:0000256" key="3">
    <source>
        <dbReference type="ARBA" id="ARBA00016012"/>
    </source>
</evidence>
<dbReference type="GO" id="GO:0090307">
    <property type="term" value="P:mitotic spindle assembly"/>
    <property type="evidence" value="ECO:0007669"/>
    <property type="project" value="TreeGrafter"/>
</dbReference>
<dbReference type="Pfam" id="PF12348">
    <property type="entry name" value="CLASP_N"/>
    <property type="match status" value="2"/>
</dbReference>
<organism evidence="9 10">
    <name type="scientific">Candidozyma auris</name>
    <name type="common">Yeast</name>
    <name type="synonym">Candida auris</name>
    <dbReference type="NCBI Taxonomy" id="498019"/>
    <lineage>
        <taxon>Eukaryota</taxon>
        <taxon>Fungi</taxon>
        <taxon>Dikarya</taxon>
        <taxon>Ascomycota</taxon>
        <taxon>Saccharomycotina</taxon>
        <taxon>Pichiomycetes</taxon>
        <taxon>Metschnikowiaceae</taxon>
        <taxon>Candidozyma</taxon>
    </lineage>
</organism>
<dbReference type="Gene3D" id="1.25.10.10">
    <property type="entry name" value="Leucine-rich Repeat Variant"/>
    <property type="match status" value="2"/>
</dbReference>
<evidence type="ECO:0000256" key="5">
    <source>
        <dbReference type="ARBA" id="ARBA00022701"/>
    </source>
</evidence>
<evidence type="ECO:0000313" key="9">
    <source>
        <dbReference type="EMBL" id="KNE01279.1"/>
    </source>
</evidence>
<dbReference type="GO" id="GO:0008017">
    <property type="term" value="F:microtubule binding"/>
    <property type="evidence" value="ECO:0007669"/>
    <property type="project" value="TreeGrafter"/>
</dbReference>
<accession>A0A0L0P4Q4</accession>
<dbReference type="VEuPathDB" id="FungiDB:CJJ07_001301"/>
<name>A0A0L0P4Q4_CANAR</name>
<feature type="compositionally biased region" description="Polar residues" evidence="7">
    <location>
        <begin position="963"/>
        <end position="976"/>
    </location>
</feature>
<dbReference type="GO" id="GO:0005881">
    <property type="term" value="C:cytoplasmic microtubule"/>
    <property type="evidence" value="ECO:0007669"/>
    <property type="project" value="TreeGrafter"/>
</dbReference>
<feature type="compositionally biased region" description="Polar residues" evidence="7">
    <location>
        <begin position="575"/>
        <end position="585"/>
    </location>
</feature>
<keyword evidence="5" id="KW-0493">Microtubule</keyword>
<keyword evidence="6" id="KW-0498">Mitosis</keyword>
<evidence type="ECO:0000259" key="8">
    <source>
        <dbReference type="SMART" id="SM01349"/>
    </source>
</evidence>
<evidence type="ECO:0000256" key="7">
    <source>
        <dbReference type="SAM" id="MobiDB-lite"/>
    </source>
</evidence>
<dbReference type="GO" id="GO:0005876">
    <property type="term" value="C:spindle microtubule"/>
    <property type="evidence" value="ECO:0007669"/>
    <property type="project" value="TreeGrafter"/>
</dbReference>
<gene>
    <name evidence="9" type="ORF">QG37_02171</name>
</gene>
<evidence type="ECO:0000256" key="4">
    <source>
        <dbReference type="ARBA" id="ARBA00022618"/>
    </source>
</evidence>
<sequence length="1494" mass="167756">MGYLGSTFFSLAVSNEPNNIKLDAVLELKTHVKKENVDLSQVQAYFEAISILMDLRDQTLQSTTFSLLCHLVKRVSIQDSKSTVLQDHGFLILPIIISRIADARASVKISARRALEAYWLTAPLKVEQALIELGMKSNSALLTNECVVWLNTVLTEVNRHFSLNPFMSTLAEILVQHEQNALLVENIKILFANYYDLKQNRLHKFELQKILEFHGVPAAIRTSIMGTNQVLKSREKLAMSHEVSGNNVLASRLEKPKNTDTATIPLESIKLGKDETTPLNSPVDDIIAGLQNYNLEKKIQPSTCQDKDALYTQLAGMIPTFEGKETESNWIKREAHITSLRSIVRGNAHIDFPDDLAHGLKDIAEGICKGLLSLRTTLSVSACQLVKETAILLKDHFDPLVDLFAPTLIKLNSATKHMTSSNAHIAMCAIMINCTYSSKLLHKIQTASSEKGSNSRSHSSIWIKIFISRSSNSGKLPHTEVIERVLGRLLSDSISTVRQNAKEAFWCLQATCPESAERLLTRLDANVVKSLERSNPAKISKLRPDIAQTKPVRSSIKDSIIAKNREFNSRRAGSRLNSRNAIQRSNEIEQKRGQYRVQSDPPSSDRRYGTALPKSLETKQFSGLTKHRSLMDLSVRPNADLPKLRPVSSTTFSTVHSANRPSTSITPNIKTDPIFQFLASSNEATISEGVNLLRYAILVEERFPEDIKFYLRKVSFTHPECLRPLLDQPDVLAKARFIMAPEDILRVCFIIFPDSEEAYRNISTSGASDLYQSVGTILSYIANFDSIVGEKLLAMQTIKFKNRILELAVQFLLHCMLIVQVDESSFPLLVKPLFDLVAIYHSLPTYNAFKTLILRLFETNKSAFQENLPNLSESSRRELENIVGINQQCGSDTMSSNSDDTNDVKNIPKGDLGHVNKLHADNSMSDSNASQHESNKADQLDNEGELKNSSAQSERDLEDVNGGNESTHDTNGARSDSSNKEFNLVKEGRRPIPSADVAERIRDPSVEANNAACYDFDANQGENALDAVEPYTLSFNQEKTPGSEIGTGECAAQVLAIKDVNEHGNISSSFDNNSPEFVAVAGNSMDESGSNIPKDKPKKLPELNSPQKEVSHGRARSVTPEIGNVDLKLIKVIHSERHAGQMNVFATNSNTPMRNEFFNKLNSDPSVELVNDFAQVKITNRLNLIQSFLDKVDPLSKISSKARPISIFEDTKASGSPQKVKDYSYTELNWFNFLVARLALDGETERFDDYNIVEFNDLCKKLQSSITGKEFVCLLRYLQNEQSMEFDLYFVQEGLYRIEDALHMHLWLNQVKDKLSGLIILKQLLINRDNVNFGKTWKTLVHLSDEENHEVDVAISETFDETLCGMFASSDMIQCIIKTITEQKTNLSDHALNFVFHSLLKLVAQKTMVLSITDELLRQLHEILKCYLTHRKVEIRKNVVQTYGKLVRAARVSELTDNNYNNRQPSTTKEACFVEELLDSMTRPQRKMVEYYSH</sequence>
<evidence type="ECO:0000256" key="2">
    <source>
        <dbReference type="ARBA" id="ARBA00009549"/>
    </source>
</evidence>
<keyword evidence="4" id="KW-0132">Cell division</keyword>
<feature type="compositionally biased region" description="Polar residues" evidence="7">
    <location>
        <begin position="922"/>
        <end position="932"/>
    </location>
</feature>
<dbReference type="EMBL" id="LGST01000016">
    <property type="protein sequence ID" value="KNE01279.1"/>
    <property type="molecule type" value="Genomic_DNA"/>
</dbReference>
<comment type="similarity">
    <text evidence="2">Belongs to the CLASP family.</text>
</comment>
<dbReference type="GO" id="GO:0051301">
    <property type="term" value="P:cell division"/>
    <property type="evidence" value="ECO:0007669"/>
    <property type="project" value="UniProtKB-KW"/>
</dbReference>
<dbReference type="PANTHER" id="PTHR21567">
    <property type="entry name" value="CLASP"/>
    <property type="match status" value="1"/>
</dbReference>
<dbReference type="InterPro" id="IPR016024">
    <property type="entry name" value="ARM-type_fold"/>
</dbReference>
<feature type="region of interest" description="Disordered" evidence="7">
    <location>
        <begin position="887"/>
        <end position="994"/>
    </location>
</feature>
<dbReference type="Proteomes" id="UP000037122">
    <property type="component" value="Unassembled WGS sequence"/>
</dbReference>
<dbReference type="VEuPathDB" id="FungiDB:CJI97_003230"/>
<comment type="caution">
    <text evidence="9">The sequence shown here is derived from an EMBL/GenBank/DDBJ whole genome shotgun (WGS) entry which is preliminary data.</text>
</comment>
<dbReference type="VEuPathDB" id="FungiDB:CJI96_0001692"/>
<dbReference type="GO" id="GO:0060172">
    <property type="term" value="P:astral microtubule depolymerization"/>
    <property type="evidence" value="ECO:0007669"/>
    <property type="project" value="TreeGrafter"/>
</dbReference>
<evidence type="ECO:0000313" key="10">
    <source>
        <dbReference type="Proteomes" id="UP000037122"/>
    </source>
</evidence>
<dbReference type="VEuPathDB" id="FungiDB:QG37_02171"/>
<protein>
    <recommendedName>
        <fullName evidence="3">Protein STU1</fullName>
    </recommendedName>
</protein>
<dbReference type="GO" id="GO:1990023">
    <property type="term" value="C:mitotic spindle midzone"/>
    <property type="evidence" value="ECO:0007669"/>
    <property type="project" value="TreeGrafter"/>
</dbReference>
<dbReference type="InterPro" id="IPR024395">
    <property type="entry name" value="CLASP_N_dom"/>
</dbReference>
<feature type="region of interest" description="Disordered" evidence="7">
    <location>
        <begin position="1083"/>
        <end position="1116"/>
    </location>
</feature>